<evidence type="ECO:0000259" key="6">
    <source>
        <dbReference type="SMART" id="SM00382"/>
    </source>
</evidence>
<dbReference type="SMART" id="SM00382">
    <property type="entry name" value="AAA"/>
    <property type="match status" value="1"/>
</dbReference>
<gene>
    <name evidence="8" type="ordered locus">Mcup_0001</name>
</gene>
<dbReference type="InterPro" id="IPR049945">
    <property type="entry name" value="AAA_22"/>
</dbReference>
<dbReference type="GO" id="GO:0005524">
    <property type="term" value="F:ATP binding"/>
    <property type="evidence" value="ECO:0007669"/>
    <property type="project" value="UniProtKB-UniRule"/>
</dbReference>
<dbReference type="SUPFAM" id="SSF46785">
    <property type="entry name" value="Winged helix' DNA-binding domain"/>
    <property type="match status" value="1"/>
</dbReference>
<dbReference type="NCBIfam" id="TIGR02928">
    <property type="entry name" value="orc1/cdc6 family replication initiation protein"/>
    <property type="match status" value="1"/>
</dbReference>
<dbReference type="eggNOG" id="arCOG00467">
    <property type="taxonomic scope" value="Archaea"/>
</dbReference>
<dbReference type="GeneID" id="10494272"/>
<proteinExistence type="inferred from homology"/>
<protein>
    <recommendedName>
        <fullName evidence="5">ORC1-type DNA replication protein</fullName>
    </recommendedName>
</protein>
<dbReference type="HAMAP" id="MF_01407">
    <property type="entry name" value="ORC1_type_DNA_replic_protein"/>
    <property type="match status" value="1"/>
</dbReference>
<dbReference type="Gene3D" id="3.40.50.300">
    <property type="entry name" value="P-loop containing nucleotide triphosphate hydrolases"/>
    <property type="match status" value="1"/>
</dbReference>
<dbReference type="CDD" id="cd00009">
    <property type="entry name" value="AAA"/>
    <property type="match status" value="1"/>
</dbReference>
<dbReference type="CDD" id="cd18139">
    <property type="entry name" value="HLD_clamp_RarA"/>
    <property type="match status" value="1"/>
</dbReference>
<dbReference type="InterPro" id="IPR003593">
    <property type="entry name" value="AAA+_ATPase"/>
</dbReference>
<dbReference type="PANTHER" id="PTHR10763">
    <property type="entry name" value="CELL DIVISION CONTROL PROTEIN 6-RELATED"/>
    <property type="match status" value="1"/>
</dbReference>
<comment type="similarity">
    <text evidence="1 5">Belongs to the CDC6/cdc18 family.</text>
</comment>
<dbReference type="SMART" id="SM01074">
    <property type="entry name" value="Cdc6_C"/>
    <property type="match status" value="1"/>
</dbReference>
<dbReference type="Pfam" id="PF22703">
    <property type="entry name" value="Cdc6_lid"/>
    <property type="match status" value="1"/>
</dbReference>
<evidence type="ECO:0000313" key="8">
    <source>
        <dbReference type="EMBL" id="AEB94112.1"/>
    </source>
</evidence>
<dbReference type="InterPro" id="IPR027417">
    <property type="entry name" value="P-loop_NTPase"/>
</dbReference>
<feature type="domain" description="Cdc6 C-terminal" evidence="7">
    <location>
        <begin position="302"/>
        <end position="383"/>
    </location>
</feature>
<evidence type="ECO:0000313" key="9">
    <source>
        <dbReference type="Proteomes" id="UP000007812"/>
    </source>
</evidence>
<dbReference type="FunFam" id="3.40.50.300:FF:000930">
    <property type="entry name" value="ORC1-type DNA replication protein"/>
    <property type="match status" value="1"/>
</dbReference>
<dbReference type="OrthoDB" id="195574at2157"/>
<dbReference type="EMBL" id="CP002656">
    <property type="protein sequence ID" value="AEB94112.1"/>
    <property type="molecule type" value="Genomic_DNA"/>
</dbReference>
<evidence type="ECO:0000256" key="1">
    <source>
        <dbReference type="ARBA" id="ARBA00006184"/>
    </source>
</evidence>
<name>F4G3B4_METCR</name>
<dbReference type="GO" id="GO:0016887">
    <property type="term" value="F:ATP hydrolysis activity"/>
    <property type="evidence" value="ECO:0007669"/>
    <property type="project" value="InterPro"/>
</dbReference>
<dbReference type="CDD" id="cd08768">
    <property type="entry name" value="Cdc6_C"/>
    <property type="match status" value="1"/>
</dbReference>
<dbReference type="FunFam" id="1.10.8.60:FF:000073">
    <property type="entry name" value="ORC1-type DNA replication protein"/>
    <property type="match status" value="1"/>
</dbReference>
<dbReference type="InterPro" id="IPR055237">
    <property type="entry name" value="Cdc6_lid"/>
</dbReference>
<dbReference type="InterPro" id="IPR015163">
    <property type="entry name" value="Cdc6_C"/>
</dbReference>
<reference evidence="8 9" key="1">
    <citation type="journal article" date="2011" name="J. Bacteriol.">
        <title>Complete genome sequence of Metallosphaera cuprina, a metal sulfide-oxidizing archaeon from a hot spring.</title>
        <authorList>
            <person name="Liu L.J."/>
            <person name="You X.Y."/>
            <person name="Zheng H."/>
            <person name="Wang S."/>
            <person name="Jiang C.Y."/>
            <person name="Liu S.J."/>
        </authorList>
    </citation>
    <scope>NUCLEOTIDE SEQUENCE [LARGE SCALE GENOMIC DNA]</scope>
    <source>
        <strain evidence="8 9">Ar-4</strain>
    </source>
</reference>
<keyword evidence="4 5" id="KW-0067">ATP-binding</keyword>
<evidence type="ECO:0000256" key="2">
    <source>
        <dbReference type="ARBA" id="ARBA00022705"/>
    </source>
</evidence>
<dbReference type="SUPFAM" id="SSF52540">
    <property type="entry name" value="P-loop containing nucleoside triphosphate hydrolases"/>
    <property type="match status" value="1"/>
</dbReference>
<evidence type="ECO:0000259" key="7">
    <source>
        <dbReference type="SMART" id="SM01074"/>
    </source>
</evidence>
<dbReference type="GO" id="GO:0006260">
    <property type="term" value="P:DNA replication"/>
    <property type="evidence" value="ECO:0007669"/>
    <property type="project" value="UniProtKB-UniRule"/>
</dbReference>
<feature type="domain" description="AAA+ ATPase" evidence="6">
    <location>
        <begin position="55"/>
        <end position="208"/>
    </location>
</feature>
<dbReference type="Pfam" id="PF13401">
    <property type="entry name" value="AAA_22"/>
    <property type="match status" value="1"/>
</dbReference>
<dbReference type="RefSeq" id="WP_013736614.1">
    <property type="nucleotide sequence ID" value="NC_015435.1"/>
</dbReference>
<comment type="function">
    <text evidence="5">Involved in regulation of DNA replication.</text>
</comment>
<keyword evidence="9" id="KW-1185">Reference proteome</keyword>
<dbReference type="Proteomes" id="UP000007812">
    <property type="component" value="Chromosome"/>
</dbReference>
<dbReference type="STRING" id="1006006.Mcup_0001"/>
<dbReference type="InterPro" id="IPR036390">
    <property type="entry name" value="WH_DNA-bd_sf"/>
</dbReference>
<sequence length="396" mass="45189">MSDIIDEVLSSVKNSAVFKNREYLLPDYVPDELPHRENEIKKLASILVQLYRGERPSNTFVYGLTGTGKTAVAKYVLNSLQKKLNNFRYVYVNSRQSDTPYRILADIIEILGNKVPFTGLSTAELYRRLVKELEKSETVMIIVLDEIDALVKKHGDDILYKLTRINYEIHKSKVSIIGITNDIKFIDGLDPRVRSSLGEEELVFPPYNAEELEDILRRRSSLAFKEGVISDSVIKLCAAIAARDHGDARRALDLLRVSGEIAERYKKKIVTEEEVERARVEIERDRVYEVIATLPFHSKLILLSIVQSSIQDRRLTTGEIYTRYRELTSIMSSESVTQRRASDIINELDMMGIVSARVVNRGRYGKTKEVVLAVDRNIVMKALIESDERFADIRSG</sequence>
<dbReference type="AlphaFoldDB" id="F4G3B4"/>
<dbReference type="Gene3D" id="1.10.10.10">
    <property type="entry name" value="Winged helix-like DNA-binding domain superfamily/Winged helix DNA-binding domain"/>
    <property type="match status" value="1"/>
</dbReference>
<evidence type="ECO:0000256" key="3">
    <source>
        <dbReference type="ARBA" id="ARBA00022741"/>
    </source>
</evidence>
<dbReference type="Pfam" id="PF09079">
    <property type="entry name" value="WHD_Cdc6"/>
    <property type="match status" value="1"/>
</dbReference>
<evidence type="ECO:0000256" key="5">
    <source>
        <dbReference type="HAMAP-Rule" id="MF_01407"/>
    </source>
</evidence>
<dbReference type="Gene3D" id="1.10.8.60">
    <property type="match status" value="1"/>
</dbReference>
<dbReference type="InterPro" id="IPR014277">
    <property type="entry name" value="Orc1/Cdc6_arc"/>
</dbReference>
<dbReference type="InterPro" id="IPR036388">
    <property type="entry name" value="WH-like_DNA-bd_sf"/>
</dbReference>
<accession>F4G3B4</accession>
<evidence type="ECO:0000256" key="4">
    <source>
        <dbReference type="ARBA" id="ARBA00022840"/>
    </source>
</evidence>
<keyword evidence="3 5" id="KW-0547">Nucleotide-binding</keyword>
<dbReference type="HOGENOM" id="CLU_025112_3_1_2"/>
<feature type="binding site" evidence="5">
    <location>
        <begin position="67"/>
        <end position="71"/>
    </location>
    <ligand>
        <name>ATP</name>
        <dbReference type="ChEBI" id="CHEBI:30616"/>
    </ligand>
</feature>
<organism evidence="8 9">
    <name type="scientific">Metallosphaera cuprina (strain Ar-4)</name>
    <dbReference type="NCBI Taxonomy" id="1006006"/>
    <lineage>
        <taxon>Archaea</taxon>
        <taxon>Thermoproteota</taxon>
        <taxon>Thermoprotei</taxon>
        <taxon>Sulfolobales</taxon>
        <taxon>Sulfolobaceae</taxon>
        <taxon>Metallosphaera</taxon>
    </lineage>
</organism>
<dbReference type="PANTHER" id="PTHR10763:SF26">
    <property type="entry name" value="CELL DIVISION CONTROL PROTEIN 6 HOMOLOG"/>
    <property type="match status" value="1"/>
</dbReference>
<feature type="binding site" evidence="5">
    <location>
        <position position="207"/>
    </location>
    <ligand>
        <name>ATP</name>
        <dbReference type="ChEBI" id="CHEBI:30616"/>
    </ligand>
</feature>
<dbReference type="KEGG" id="mcn:Mcup_0001"/>
<keyword evidence="2 5" id="KW-0235">DNA replication</keyword>
<dbReference type="PATRIC" id="fig|1006006.8.peg.1"/>
<feature type="binding site" evidence="5">
    <location>
        <position position="219"/>
    </location>
    <ligand>
        <name>ATP</name>
        <dbReference type="ChEBI" id="CHEBI:30616"/>
    </ligand>
</feature>
<dbReference type="InterPro" id="IPR050311">
    <property type="entry name" value="ORC1/CDC6"/>
</dbReference>